<dbReference type="EMBL" id="FNCC01000003">
    <property type="protein sequence ID" value="SDF82142.1"/>
    <property type="molecule type" value="Genomic_DNA"/>
</dbReference>
<evidence type="ECO:0000256" key="6">
    <source>
        <dbReference type="ARBA" id="ARBA00022833"/>
    </source>
</evidence>
<evidence type="ECO:0000256" key="1">
    <source>
        <dbReference type="ARBA" id="ARBA00001947"/>
    </source>
</evidence>
<dbReference type="PANTHER" id="PTHR37016">
    <property type="match status" value="1"/>
</dbReference>
<dbReference type="SUPFAM" id="SSF55486">
    <property type="entry name" value="Metalloproteases ('zincins'), catalytic domain"/>
    <property type="match status" value="1"/>
</dbReference>
<dbReference type="InterPro" id="IPR029463">
    <property type="entry name" value="Lys_MEP"/>
</dbReference>
<comment type="similarity">
    <text evidence="2">Belongs to the peptidase M35 family.</text>
</comment>
<keyword evidence="7" id="KW-0482">Metalloprotease</keyword>
<dbReference type="RefSeq" id="WP_090047637.1">
    <property type="nucleotide sequence ID" value="NZ_FNCC01000003.1"/>
</dbReference>
<organism evidence="10 11">
    <name type="scientific">Lentzea fradiae</name>
    <dbReference type="NCBI Taxonomy" id="200378"/>
    <lineage>
        <taxon>Bacteria</taxon>
        <taxon>Bacillati</taxon>
        <taxon>Actinomycetota</taxon>
        <taxon>Actinomycetes</taxon>
        <taxon>Pseudonocardiales</taxon>
        <taxon>Pseudonocardiaceae</taxon>
        <taxon>Lentzea</taxon>
    </lineage>
</organism>
<protein>
    <submittedName>
        <fullName evidence="10">Peptidyl-Lys metalloendopeptidase</fullName>
    </submittedName>
</protein>
<keyword evidence="6" id="KW-0862">Zinc</keyword>
<dbReference type="PANTHER" id="PTHR37016:SF3">
    <property type="entry name" value="NEUTRAL PROTEASE 2-RELATED"/>
    <property type="match status" value="1"/>
</dbReference>
<dbReference type="OrthoDB" id="5088636at2"/>
<comment type="cofactor">
    <cofactor evidence="1">
        <name>Zn(2+)</name>
        <dbReference type="ChEBI" id="CHEBI:29105"/>
    </cofactor>
</comment>
<dbReference type="InterPro" id="IPR050414">
    <property type="entry name" value="Fungal_M35_metalloproteases"/>
</dbReference>
<evidence type="ECO:0000256" key="2">
    <source>
        <dbReference type="ARBA" id="ARBA00010279"/>
    </source>
</evidence>
<gene>
    <name evidence="10" type="ORF">SAMN05216553_103444</name>
</gene>
<dbReference type="STRING" id="200378.SAMN05216553_103444"/>
<keyword evidence="5" id="KW-0378">Hydrolase</keyword>
<keyword evidence="4" id="KW-0479">Metal-binding</keyword>
<evidence type="ECO:0000259" key="9">
    <source>
        <dbReference type="SMART" id="SM01351"/>
    </source>
</evidence>
<evidence type="ECO:0000313" key="11">
    <source>
        <dbReference type="Proteomes" id="UP000199623"/>
    </source>
</evidence>
<feature type="domain" description="Lysine-specific metallo-endopeptidase" evidence="9">
    <location>
        <begin position="81"/>
        <end position="214"/>
    </location>
</feature>
<evidence type="ECO:0000313" key="10">
    <source>
        <dbReference type="EMBL" id="SDF82142.1"/>
    </source>
</evidence>
<sequence>MKLGHVLTSTALALAVLTGVAPAAGATPGPEVTPAPAVTESRTAQATAVQDPHFIGCTSDQQKAVVSAAEAANGYVTEANTYLKKVSGNTPRYTAWFGQYSANRKAFVQTVFTNLSHNDFMSMVYDCTTCPYPDVHAYVYPDRFGVIYLCRVFWQSEPTGTDSQAGTLVHEATHFRVNGGSQDIEYGQDDCLELARTNPDRAVVNADNYEYFAENTPPLA</sequence>
<dbReference type="SMART" id="SM01351">
    <property type="entry name" value="Aspzincin_M35"/>
    <property type="match status" value="1"/>
</dbReference>
<evidence type="ECO:0000256" key="3">
    <source>
        <dbReference type="ARBA" id="ARBA00022670"/>
    </source>
</evidence>
<keyword evidence="8" id="KW-0732">Signal</keyword>
<dbReference type="AlphaFoldDB" id="A0A1G7P764"/>
<proteinExistence type="inferred from homology"/>
<feature type="chain" id="PRO_5011574554" evidence="8">
    <location>
        <begin position="24"/>
        <end position="220"/>
    </location>
</feature>
<feature type="signal peptide" evidence="8">
    <location>
        <begin position="1"/>
        <end position="23"/>
    </location>
</feature>
<reference evidence="11" key="1">
    <citation type="submission" date="2016-10" db="EMBL/GenBank/DDBJ databases">
        <authorList>
            <person name="Varghese N."/>
            <person name="Submissions S."/>
        </authorList>
    </citation>
    <scope>NUCLEOTIDE SEQUENCE [LARGE SCALE GENOMIC DNA]</scope>
    <source>
        <strain evidence="11">CGMCC 4.3506</strain>
    </source>
</reference>
<evidence type="ECO:0000256" key="7">
    <source>
        <dbReference type="ARBA" id="ARBA00023049"/>
    </source>
</evidence>
<dbReference type="Gene3D" id="3.40.390.10">
    <property type="entry name" value="Collagenase (Catalytic Domain)"/>
    <property type="match status" value="1"/>
</dbReference>
<evidence type="ECO:0000256" key="4">
    <source>
        <dbReference type="ARBA" id="ARBA00022723"/>
    </source>
</evidence>
<keyword evidence="3" id="KW-0645">Protease</keyword>
<evidence type="ECO:0000256" key="5">
    <source>
        <dbReference type="ARBA" id="ARBA00022801"/>
    </source>
</evidence>
<dbReference type="Pfam" id="PF14521">
    <property type="entry name" value="Aspzincin_M35"/>
    <property type="match status" value="1"/>
</dbReference>
<dbReference type="GO" id="GO:0006508">
    <property type="term" value="P:proteolysis"/>
    <property type="evidence" value="ECO:0007669"/>
    <property type="project" value="UniProtKB-KW"/>
</dbReference>
<name>A0A1G7P764_9PSEU</name>
<dbReference type="GO" id="GO:0046872">
    <property type="term" value="F:metal ion binding"/>
    <property type="evidence" value="ECO:0007669"/>
    <property type="project" value="UniProtKB-KW"/>
</dbReference>
<keyword evidence="11" id="KW-1185">Reference proteome</keyword>
<evidence type="ECO:0000256" key="8">
    <source>
        <dbReference type="SAM" id="SignalP"/>
    </source>
</evidence>
<accession>A0A1G7P764</accession>
<dbReference type="Proteomes" id="UP000199623">
    <property type="component" value="Unassembled WGS sequence"/>
</dbReference>
<dbReference type="InterPro" id="IPR024079">
    <property type="entry name" value="MetalloPept_cat_dom_sf"/>
</dbReference>
<dbReference type="GO" id="GO:0004222">
    <property type="term" value="F:metalloendopeptidase activity"/>
    <property type="evidence" value="ECO:0007669"/>
    <property type="project" value="InterPro"/>
</dbReference>